<protein>
    <submittedName>
        <fullName evidence="5">Murein DD-endopeptidase MepM/ murein hydrolase activator NlpD</fullName>
    </submittedName>
</protein>
<evidence type="ECO:0000259" key="4">
    <source>
        <dbReference type="Pfam" id="PF01551"/>
    </source>
</evidence>
<evidence type="ECO:0000256" key="2">
    <source>
        <dbReference type="SAM" id="MobiDB-lite"/>
    </source>
</evidence>
<sequence length="403" mass="41907">MAVLILTVLLSSQLMAAGPARGADYPSWAEVEAARSSESAKATEINRITNLLRTLEDNVRTAQAAAADRGSDYETAQVRLDLANYRAQTLRASANAEQASANASQARAGQLVAQLARFGNGDPTALLLLNGQRAETLLFRLGTMSQLTQRSNRALAAATTSANTVRSLTRQADAAQAALANLSRAAEKALQDAVAASRTAANQLAEQQQTQGTLQAQLAVLVENRKTTEADYRKGEEARRQQEAAAAAAAAAAAPVPSGGGGQLGGQGWAKPVSGWISDRFGPRPDKPVASSSAFHYGTDLAAGCGTAIFAAASGRVVYAGWLGTYGNWILLDHGTGVMTGYAHIREGGVLVNIGQTIQAGQNIAQVGTTGGSSGCHLHFEVRVNANRIDPQPFMSARGITLG</sequence>
<feature type="compositionally biased region" description="Low complexity" evidence="2">
    <location>
        <begin position="244"/>
        <end position="254"/>
    </location>
</feature>
<dbReference type="Proteomes" id="UP000538196">
    <property type="component" value="Unassembled WGS sequence"/>
</dbReference>
<dbReference type="Pfam" id="PF01551">
    <property type="entry name" value="Peptidase_M23"/>
    <property type="match status" value="1"/>
</dbReference>
<dbReference type="PANTHER" id="PTHR21666">
    <property type="entry name" value="PEPTIDASE-RELATED"/>
    <property type="match status" value="1"/>
</dbReference>
<proteinExistence type="predicted"/>
<keyword evidence="6" id="KW-1185">Reference proteome</keyword>
<evidence type="ECO:0000256" key="1">
    <source>
        <dbReference type="SAM" id="Coils"/>
    </source>
</evidence>
<evidence type="ECO:0000256" key="3">
    <source>
        <dbReference type="SAM" id="SignalP"/>
    </source>
</evidence>
<organism evidence="5 6">
    <name type="scientific">Leifsonia aquatica</name>
    <name type="common">Corynebacterium aquaticum</name>
    <dbReference type="NCBI Taxonomy" id="144185"/>
    <lineage>
        <taxon>Bacteria</taxon>
        <taxon>Bacillati</taxon>
        <taxon>Actinomycetota</taxon>
        <taxon>Actinomycetes</taxon>
        <taxon>Micrococcales</taxon>
        <taxon>Microbacteriaceae</taxon>
        <taxon>Leifsonia</taxon>
    </lineage>
</organism>
<feature type="compositionally biased region" description="Gly residues" evidence="2">
    <location>
        <begin position="258"/>
        <end position="267"/>
    </location>
</feature>
<comment type="caution">
    <text evidence="5">The sequence shown here is derived from an EMBL/GenBank/DDBJ whole genome shotgun (WGS) entry which is preliminary data.</text>
</comment>
<dbReference type="InterPro" id="IPR011055">
    <property type="entry name" value="Dup_hybrid_motif"/>
</dbReference>
<dbReference type="SUPFAM" id="SSF51261">
    <property type="entry name" value="Duplicated hybrid motif"/>
    <property type="match status" value="1"/>
</dbReference>
<reference evidence="5 6" key="1">
    <citation type="submission" date="2020-08" db="EMBL/GenBank/DDBJ databases">
        <title>Sequencing the genomes of 1000 actinobacteria strains.</title>
        <authorList>
            <person name="Klenk H.-P."/>
        </authorList>
    </citation>
    <scope>NUCLEOTIDE SEQUENCE [LARGE SCALE GENOMIC DNA]</scope>
    <source>
        <strain evidence="5 6">DSM 20146</strain>
    </source>
</reference>
<dbReference type="AlphaFoldDB" id="A0A7W4YLA3"/>
<feature type="coiled-coil region" evidence="1">
    <location>
        <begin position="165"/>
        <end position="192"/>
    </location>
</feature>
<gene>
    <name evidence="5" type="ORF">FHX33_004075</name>
</gene>
<keyword evidence="3" id="KW-0732">Signal</keyword>
<dbReference type="CDD" id="cd12797">
    <property type="entry name" value="M23_peptidase"/>
    <property type="match status" value="1"/>
</dbReference>
<dbReference type="GO" id="GO:0004222">
    <property type="term" value="F:metalloendopeptidase activity"/>
    <property type="evidence" value="ECO:0007669"/>
    <property type="project" value="TreeGrafter"/>
</dbReference>
<dbReference type="InterPro" id="IPR016047">
    <property type="entry name" value="M23ase_b-sheet_dom"/>
</dbReference>
<dbReference type="InterPro" id="IPR050570">
    <property type="entry name" value="Cell_wall_metabolism_enzyme"/>
</dbReference>
<dbReference type="Gene3D" id="2.70.70.10">
    <property type="entry name" value="Glucose Permease (Domain IIA)"/>
    <property type="match status" value="1"/>
</dbReference>
<name>A0A7W4YLA3_LEIAQ</name>
<feature type="chain" id="PRO_5038606699" evidence="3">
    <location>
        <begin position="17"/>
        <end position="403"/>
    </location>
</feature>
<keyword evidence="1" id="KW-0175">Coiled coil</keyword>
<accession>A0A7W4YLA3</accession>
<dbReference type="PANTHER" id="PTHR21666:SF270">
    <property type="entry name" value="MUREIN HYDROLASE ACTIVATOR ENVC"/>
    <property type="match status" value="1"/>
</dbReference>
<feature type="domain" description="M23ase beta-sheet core" evidence="4">
    <location>
        <begin position="295"/>
        <end position="391"/>
    </location>
</feature>
<feature type="signal peptide" evidence="3">
    <location>
        <begin position="1"/>
        <end position="16"/>
    </location>
</feature>
<dbReference type="EMBL" id="JACHVP010000006">
    <property type="protein sequence ID" value="MBB2969292.1"/>
    <property type="molecule type" value="Genomic_DNA"/>
</dbReference>
<evidence type="ECO:0000313" key="6">
    <source>
        <dbReference type="Proteomes" id="UP000538196"/>
    </source>
</evidence>
<evidence type="ECO:0000313" key="5">
    <source>
        <dbReference type="EMBL" id="MBB2969292.1"/>
    </source>
</evidence>
<feature type="compositionally biased region" description="Basic and acidic residues" evidence="2">
    <location>
        <begin position="229"/>
        <end position="242"/>
    </location>
</feature>
<feature type="region of interest" description="Disordered" evidence="2">
    <location>
        <begin position="229"/>
        <end position="267"/>
    </location>
</feature>
<dbReference type="RefSeq" id="WP_183428907.1">
    <property type="nucleotide sequence ID" value="NZ_JACHVP010000006.1"/>
</dbReference>
<keyword evidence="5" id="KW-0378">Hydrolase</keyword>